<proteinExistence type="predicted"/>
<keyword evidence="2" id="KW-1185">Reference proteome</keyword>
<organism evidence="1 2">
    <name type="scientific">Fusibacillus kribbianus</name>
    <dbReference type="NCBI Taxonomy" id="3044208"/>
    <lineage>
        <taxon>Bacteria</taxon>
        <taxon>Bacillati</taxon>
        <taxon>Bacillota</taxon>
        <taxon>Clostridia</taxon>
        <taxon>Lachnospirales</taxon>
        <taxon>Lachnospiraceae</taxon>
        <taxon>Fusibacillus</taxon>
    </lineage>
</organism>
<dbReference type="Proteomes" id="UP001300383">
    <property type="component" value="Unassembled WGS sequence"/>
</dbReference>
<name>A0AAP4EYK8_9FIRM</name>
<evidence type="ECO:0000313" key="2">
    <source>
        <dbReference type="Proteomes" id="UP001300383"/>
    </source>
</evidence>
<dbReference type="AlphaFoldDB" id="A0AAP4EYK8"/>
<reference evidence="1 2" key="1">
    <citation type="submission" date="2023-05" db="EMBL/GenBank/DDBJ databases">
        <title>[ruminococcus] sp. nov., isolated from a pig farm feces dump.</title>
        <authorList>
            <person name="Chang Y.-H."/>
        </authorList>
    </citation>
    <scope>NUCLEOTIDE SEQUENCE [LARGE SCALE GENOMIC DNA]</scope>
    <source>
        <strain evidence="1 2">YH-rum2234</strain>
    </source>
</reference>
<evidence type="ECO:0000313" key="1">
    <source>
        <dbReference type="EMBL" id="MDI9243057.1"/>
    </source>
</evidence>
<protein>
    <submittedName>
        <fullName evidence="1">Uncharacterized protein</fullName>
    </submittedName>
</protein>
<accession>A0AAP4EYK8</accession>
<dbReference type="EMBL" id="JASGBQ010000024">
    <property type="protein sequence ID" value="MDI9243057.1"/>
    <property type="molecule type" value="Genomic_DNA"/>
</dbReference>
<comment type="caution">
    <text evidence="1">The sequence shown here is derived from an EMBL/GenBank/DDBJ whole genome shotgun (WGS) entry which is preliminary data.</text>
</comment>
<gene>
    <name evidence="1" type="ORF">QJ036_11335</name>
</gene>
<sequence>MNTWKDSFLYTENEILPVWVAHGNIRWSEEENGEKKEEVYYNGIIGRVNAVTGEML</sequence>